<dbReference type="InterPro" id="IPR014262">
    <property type="entry name" value="HAF_rpt"/>
</dbReference>
<organism evidence="2 3">
    <name type="scientific">Ideonella lacteola</name>
    <dbReference type="NCBI Taxonomy" id="2984193"/>
    <lineage>
        <taxon>Bacteria</taxon>
        <taxon>Pseudomonadati</taxon>
        <taxon>Pseudomonadota</taxon>
        <taxon>Betaproteobacteria</taxon>
        <taxon>Burkholderiales</taxon>
        <taxon>Sphaerotilaceae</taxon>
        <taxon>Ideonella</taxon>
    </lineage>
</organism>
<dbReference type="NCBIfam" id="TIGR02913">
    <property type="entry name" value="HAF_rpt"/>
    <property type="match status" value="3"/>
</dbReference>
<name>A0ABU9BV13_9BURK</name>
<gene>
    <name evidence="2" type="ORF">AACH06_20985</name>
</gene>
<sequence length="350" mass="36906">MNISVPVFARLALVAGTLAGLSQASQALPTYAVRVVTDEGGVQSSTALNTRGTVAINTGSDGGSYSCSKTACTPIPSLPNDLQLPFAYPRDIDDRGYVVGVSYTGSTSHAMLWDGQTVRDLGTFGEDDCGGCKSHSEASAINGNGVVVGYSDTANIDFQAFMWCDGTMTKLPTLGGTRSGANGVNDAGDVVGFASLATGMNHAFLYRDGQMRDLGVLRSGKFSTAFAVNNLGQVVGSSDTGQNKPSTVAFIYDQQGGMRELPLLKGWRQMSASAINDAGWVVGTAVSSSGNLGFVFDGHGSFDLNLAMSEKDRKHWRIYHANDINSKGQILVEAQDKKKGDYRVLVLTPQ</sequence>
<comment type="caution">
    <text evidence="2">The sequence shown here is derived from an EMBL/GenBank/DDBJ whole genome shotgun (WGS) entry which is preliminary data.</text>
</comment>
<proteinExistence type="predicted"/>
<keyword evidence="3" id="KW-1185">Reference proteome</keyword>
<dbReference type="RefSeq" id="WP_341427722.1">
    <property type="nucleotide sequence ID" value="NZ_JBBUTG010000015.1"/>
</dbReference>
<evidence type="ECO:0000313" key="2">
    <source>
        <dbReference type="EMBL" id="MEK8033303.1"/>
    </source>
</evidence>
<dbReference type="EMBL" id="JBBUTG010000015">
    <property type="protein sequence ID" value="MEK8033303.1"/>
    <property type="molecule type" value="Genomic_DNA"/>
</dbReference>
<protein>
    <recommendedName>
        <fullName evidence="4">HAF repeat-containing protein</fullName>
    </recommendedName>
</protein>
<evidence type="ECO:0000256" key="1">
    <source>
        <dbReference type="SAM" id="SignalP"/>
    </source>
</evidence>
<accession>A0ABU9BV13</accession>
<evidence type="ECO:0000313" key="3">
    <source>
        <dbReference type="Proteomes" id="UP001371218"/>
    </source>
</evidence>
<keyword evidence="1" id="KW-0732">Signal</keyword>
<feature type="signal peptide" evidence="1">
    <location>
        <begin position="1"/>
        <end position="27"/>
    </location>
</feature>
<reference evidence="2 3" key="1">
    <citation type="submission" date="2024-04" db="EMBL/GenBank/DDBJ databases">
        <title>Novel species of the genus Ideonella isolated from streams.</title>
        <authorList>
            <person name="Lu H."/>
        </authorList>
    </citation>
    <scope>NUCLEOTIDE SEQUENCE [LARGE SCALE GENOMIC DNA]</scope>
    <source>
        <strain evidence="2 3">DXS29W</strain>
    </source>
</reference>
<feature type="chain" id="PRO_5045137864" description="HAF repeat-containing protein" evidence="1">
    <location>
        <begin position="28"/>
        <end position="350"/>
    </location>
</feature>
<dbReference type="Proteomes" id="UP001371218">
    <property type="component" value="Unassembled WGS sequence"/>
</dbReference>
<evidence type="ECO:0008006" key="4">
    <source>
        <dbReference type="Google" id="ProtNLM"/>
    </source>
</evidence>